<comment type="caution">
    <text evidence="5">The sequence shown here is derived from an EMBL/GenBank/DDBJ whole genome shotgun (WGS) entry which is preliminary data.</text>
</comment>
<dbReference type="GO" id="GO:0006508">
    <property type="term" value="P:proteolysis"/>
    <property type="evidence" value="ECO:0007669"/>
    <property type="project" value="UniProtKB-KW"/>
</dbReference>
<evidence type="ECO:0000256" key="2">
    <source>
        <dbReference type="ARBA" id="ARBA00022670"/>
    </source>
</evidence>
<evidence type="ECO:0000259" key="4">
    <source>
        <dbReference type="Pfam" id="PF04586"/>
    </source>
</evidence>
<dbReference type="OrthoDB" id="64791at2"/>
<keyword evidence="3" id="KW-0378">Hydrolase</keyword>
<accession>A0A3D8PNV9</accession>
<keyword evidence="6" id="KW-1185">Reference proteome</keyword>
<dbReference type="NCBIfam" id="TIGR01543">
    <property type="entry name" value="proheadase_HK97"/>
    <property type="match status" value="1"/>
</dbReference>
<dbReference type="Pfam" id="PF04586">
    <property type="entry name" value="Peptidase_S78"/>
    <property type="match status" value="1"/>
</dbReference>
<protein>
    <submittedName>
        <fullName evidence="5">HK97 family phage prohead protease</fullName>
    </submittedName>
</protein>
<dbReference type="Proteomes" id="UP000257143">
    <property type="component" value="Unassembled WGS sequence"/>
</dbReference>
<sequence length="190" mass="21505">MNKRHMQFTSNLKTRDSENENEAIIEGYFVVYDQVTELWPGAFEEVAPGAFEESLRSADIFALDNHDSRIVLGSLGSNTLELKSDSNGLWGKVVIDLEDPNAKSAYRKVQTGKVRGCSFGFYPTKEERIENDDGTTKWRITEAELLEVSITGFPAYPQTDIAARQKDVESIKKQKLEQHKKALKEKMKNA</sequence>
<evidence type="ECO:0000256" key="3">
    <source>
        <dbReference type="ARBA" id="ARBA00022801"/>
    </source>
</evidence>
<evidence type="ECO:0000313" key="5">
    <source>
        <dbReference type="EMBL" id="RDW17654.1"/>
    </source>
</evidence>
<gene>
    <name evidence="5" type="ORF">CWR48_14030</name>
</gene>
<evidence type="ECO:0000256" key="1">
    <source>
        <dbReference type="ARBA" id="ARBA00022612"/>
    </source>
</evidence>
<evidence type="ECO:0000313" key="6">
    <source>
        <dbReference type="Proteomes" id="UP000257143"/>
    </source>
</evidence>
<keyword evidence="2 5" id="KW-0645">Protease</keyword>
<reference evidence="6" key="1">
    <citation type="submission" date="2017-11" db="EMBL/GenBank/DDBJ databases">
        <authorList>
            <person name="Zhu W."/>
        </authorList>
    </citation>
    <scope>NUCLEOTIDE SEQUENCE [LARGE SCALE GENOMIC DNA]</scope>
    <source>
        <strain evidence="6">CAU 1183</strain>
    </source>
</reference>
<keyword evidence="1" id="KW-1188">Viral release from host cell</keyword>
<dbReference type="InterPro" id="IPR054613">
    <property type="entry name" value="Peptidase_S78_dom"/>
</dbReference>
<dbReference type="InterPro" id="IPR006433">
    <property type="entry name" value="Prohead_protease"/>
</dbReference>
<name>A0A3D8PNV9_9BACI</name>
<proteinExistence type="predicted"/>
<organism evidence="5 6">
    <name type="scientific">Oceanobacillus arenosus</name>
    <dbReference type="NCBI Taxonomy" id="1229153"/>
    <lineage>
        <taxon>Bacteria</taxon>
        <taxon>Bacillati</taxon>
        <taxon>Bacillota</taxon>
        <taxon>Bacilli</taxon>
        <taxon>Bacillales</taxon>
        <taxon>Bacillaceae</taxon>
        <taxon>Oceanobacillus</taxon>
    </lineage>
</organism>
<dbReference type="EMBL" id="PIOC01000019">
    <property type="protein sequence ID" value="RDW17654.1"/>
    <property type="molecule type" value="Genomic_DNA"/>
</dbReference>
<feature type="domain" description="Prohead serine protease" evidence="4">
    <location>
        <begin position="11"/>
        <end position="173"/>
    </location>
</feature>
<dbReference type="GO" id="GO:0008233">
    <property type="term" value="F:peptidase activity"/>
    <property type="evidence" value="ECO:0007669"/>
    <property type="project" value="UniProtKB-KW"/>
</dbReference>
<dbReference type="AlphaFoldDB" id="A0A3D8PNV9"/>